<name>A0A2W5KV24_9GAMM</name>
<feature type="chain" id="PRO_5016043863" description="DUF2845 domain-containing protein" evidence="1">
    <location>
        <begin position="26"/>
        <end position="101"/>
    </location>
</feature>
<evidence type="ECO:0000256" key="1">
    <source>
        <dbReference type="SAM" id="SignalP"/>
    </source>
</evidence>
<protein>
    <recommendedName>
        <fullName evidence="4">DUF2845 domain-containing protein</fullName>
    </recommendedName>
</protein>
<dbReference type="Proteomes" id="UP000249046">
    <property type="component" value="Unassembled WGS sequence"/>
</dbReference>
<evidence type="ECO:0000313" key="3">
    <source>
        <dbReference type="Proteomes" id="UP000249046"/>
    </source>
</evidence>
<gene>
    <name evidence="2" type="ORF">DI564_01045</name>
</gene>
<comment type="caution">
    <text evidence="2">The sequence shown here is derived from an EMBL/GenBank/DDBJ whole genome shotgun (WGS) entry which is preliminary data.</text>
</comment>
<feature type="signal peptide" evidence="1">
    <location>
        <begin position="1"/>
        <end position="25"/>
    </location>
</feature>
<dbReference type="EMBL" id="QFPO01000001">
    <property type="protein sequence ID" value="PZQ19859.1"/>
    <property type="molecule type" value="Genomic_DNA"/>
</dbReference>
<organism evidence="2 3">
    <name type="scientific">Rhodanobacter denitrificans</name>
    <dbReference type="NCBI Taxonomy" id="666685"/>
    <lineage>
        <taxon>Bacteria</taxon>
        <taxon>Pseudomonadati</taxon>
        <taxon>Pseudomonadota</taxon>
        <taxon>Gammaproteobacteria</taxon>
        <taxon>Lysobacterales</taxon>
        <taxon>Rhodanobacteraceae</taxon>
        <taxon>Rhodanobacter</taxon>
    </lineage>
</organism>
<reference evidence="2 3" key="1">
    <citation type="submission" date="2017-08" db="EMBL/GenBank/DDBJ databases">
        <title>Infants hospitalized years apart are colonized by the same room-sourced microbial strains.</title>
        <authorList>
            <person name="Brooks B."/>
            <person name="Olm M.R."/>
            <person name="Firek B.A."/>
            <person name="Baker R."/>
            <person name="Thomas B.C."/>
            <person name="Morowitz M.J."/>
            <person name="Banfield J.F."/>
        </authorList>
    </citation>
    <scope>NUCLEOTIDE SEQUENCE [LARGE SCALE GENOMIC DNA]</scope>
    <source>
        <strain evidence="2">S2_005_003_R2_42</strain>
    </source>
</reference>
<sequence>MNLKSFVGTALLLALSLTALPAARAESLLLQNVERERSRDLPQRGLSMAEVERRYGAPLDKLPTAGGGKPRQPPINRWRYADYTVYFERERVIHAVANPAS</sequence>
<dbReference type="AlphaFoldDB" id="A0A2W5KV24"/>
<evidence type="ECO:0008006" key="4">
    <source>
        <dbReference type="Google" id="ProtNLM"/>
    </source>
</evidence>
<accession>A0A2W5KV24</accession>
<keyword evidence="1" id="KW-0732">Signal</keyword>
<proteinExistence type="predicted"/>
<evidence type="ECO:0000313" key="2">
    <source>
        <dbReference type="EMBL" id="PZQ19859.1"/>
    </source>
</evidence>